<dbReference type="WBParaSite" id="SSLN_0001023101-mRNA-1">
    <property type="protein sequence ID" value="SSLN_0001023101-mRNA-1"/>
    <property type="gene ID" value="SSLN_0001023101"/>
</dbReference>
<feature type="region of interest" description="Disordered" evidence="3">
    <location>
        <begin position="123"/>
        <end position="160"/>
    </location>
</feature>
<proteinExistence type="inferred from homology"/>
<dbReference type="GO" id="GO:0005829">
    <property type="term" value="C:cytosol"/>
    <property type="evidence" value="ECO:0007669"/>
    <property type="project" value="TreeGrafter"/>
</dbReference>
<dbReference type="PANTHER" id="PTHR21531:SF0">
    <property type="entry name" value="PROTEIN LTV1 HOMOLOG"/>
    <property type="match status" value="1"/>
</dbReference>
<evidence type="ECO:0000313" key="4">
    <source>
        <dbReference type="WBParaSite" id="SSLN_0001023101-mRNA-1"/>
    </source>
</evidence>
<dbReference type="InterPro" id="IPR007307">
    <property type="entry name" value="Ltv1"/>
</dbReference>
<evidence type="ECO:0000256" key="2">
    <source>
        <dbReference type="ARBA" id="ARBA00021561"/>
    </source>
</evidence>
<protein>
    <recommendedName>
        <fullName evidence="2">Protein LTV1 homolog</fullName>
    </recommendedName>
</protein>
<feature type="compositionally biased region" description="Basic and acidic residues" evidence="3">
    <location>
        <begin position="379"/>
        <end position="388"/>
    </location>
</feature>
<feature type="region of interest" description="Disordered" evidence="3">
    <location>
        <begin position="316"/>
        <end position="400"/>
    </location>
</feature>
<dbReference type="PANTHER" id="PTHR21531">
    <property type="entry name" value="LOW-TEMPERATURE VIABILITY PROTEIN LTV1-RELATED"/>
    <property type="match status" value="1"/>
</dbReference>
<evidence type="ECO:0000256" key="3">
    <source>
        <dbReference type="SAM" id="MobiDB-lite"/>
    </source>
</evidence>
<dbReference type="GO" id="GO:0030688">
    <property type="term" value="C:preribosome, small subunit precursor"/>
    <property type="evidence" value="ECO:0007669"/>
    <property type="project" value="TreeGrafter"/>
</dbReference>
<name>A0A183T067_SCHSO</name>
<evidence type="ECO:0000256" key="1">
    <source>
        <dbReference type="ARBA" id="ARBA00009078"/>
    </source>
</evidence>
<dbReference type="GO" id="GO:0042274">
    <property type="term" value="P:ribosomal small subunit biogenesis"/>
    <property type="evidence" value="ECO:0007669"/>
    <property type="project" value="InterPro"/>
</dbReference>
<dbReference type="AlphaFoldDB" id="A0A183T067"/>
<organism evidence="4">
    <name type="scientific">Schistocephalus solidus</name>
    <name type="common">Tapeworm</name>
    <dbReference type="NCBI Taxonomy" id="70667"/>
    <lineage>
        <taxon>Eukaryota</taxon>
        <taxon>Metazoa</taxon>
        <taxon>Spiralia</taxon>
        <taxon>Lophotrochozoa</taxon>
        <taxon>Platyhelminthes</taxon>
        <taxon>Cestoda</taxon>
        <taxon>Eucestoda</taxon>
        <taxon>Diphyllobothriidea</taxon>
        <taxon>Diphyllobothriidae</taxon>
        <taxon>Schistocephalus</taxon>
    </lineage>
</organism>
<accession>A0A183T067</accession>
<reference evidence="4" key="1">
    <citation type="submission" date="2016-06" db="UniProtKB">
        <authorList>
            <consortium name="WormBaseParasite"/>
        </authorList>
    </citation>
    <scope>IDENTIFICATION</scope>
</reference>
<dbReference type="GO" id="GO:0000056">
    <property type="term" value="P:ribosomal small subunit export from nucleus"/>
    <property type="evidence" value="ECO:0007669"/>
    <property type="project" value="TreeGrafter"/>
</dbReference>
<comment type="similarity">
    <text evidence="1">Belongs to the LTV1 family.</text>
</comment>
<dbReference type="GO" id="GO:0005634">
    <property type="term" value="C:nucleus"/>
    <property type="evidence" value="ECO:0007669"/>
    <property type="project" value="TreeGrafter"/>
</dbReference>
<feature type="compositionally biased region" description="Acidic residues" evidence="3">
    <location>
        <begin position="355"/>
        <end position="369"/>
    </location>
</feature>
<feature type="compositionally biased region" description="Basic residues" evidence="3">
    <location>
        <begin position="389"/>
        <end position="400"/>
    </location>
</feature>
<sequence length="431" mass="48507">LFILLLIVQIKANRQDQGQKNTVRKNHSTKDVECHIPGVPECYNYGIYLDDGSDYLKYLKSMKEFVEDPEYEVMDDLGLPEDYQPPEVQPVTPPLVEDFEIPSDEELLEEQGELEDNFLELAGGPHVRSDNEEEEEANDDHNHSSSHFKKPIPPPTLGQTSNLQINKVKMMERFLFGSESADTDSFSLEHMEAGQGTTAPSTTTASIRKGRPLNEQEELLEKQFDRLLRKSKSRTGFDGRSVMSGVSVMSESLQSAVQGDELMLQKRCPKNDDLGKLDSEAKSATLRYVAELPEHNDAVDPLQQWIGPPKPDVGSITLSACPSGDVIQPPLLQLPRKSGSRKSNPSKHETAPASDESDEESDDDEEEETLSAPVSMSRMKNETPEERKARKNALKAYKRERKQIKKYNKLNFRKDLLNAKATGQIRISHLE</sequence>